<name>A0ABY6G4M8_9MICO</name>
<evidence type="ECO:0000256" key="3">
    <source>
        <dbReference type="ARBA" id="ARBA00022679"/>
    </source>
</evidence>
<gene>
    <name evidence="6" type="ORF">BRM3_07130</name>
</gene>
<dbReference type="Gene3D" id="3.90.1150.10">
    <property type="entry name" value="Aspartate Aminotransferase, domain 1"/>
    <property type="match status" value="1"/>
</dbReference>
<dbReference type="Gene3D" id="3.40.640.10">
    <property type="entry name" value="Type I PLP-dependent aspartate aminotransferase-like (Major domain)"/>
    <property type="match status" value="1"/>
</dbReference>
<evidence type="ECO:0000256" key="1">
    <source>
        <dbReference type="ARBA" id="ARBA00001933"/>
    </source>
</evidence>
<keyword evidence="7" id="KW-1185">Reference proteome</keyword>
<dbReference type="GO" id="GO:0016491">
    <property type="term" value="F:oxidoreductase activity"/>
    <property type="evidence" value="ECO:0007669"/>
    <property type="project" value="UniProtKB-KW"/>
</dbReference>
<protein>
    <submittedName>
        <fullName evidence="6">PLP-dependent aminotransferase family protein</fullName>
    </submittedName>
</protein>
<organism evidence="6 7">
    <name type="scientific">Brachybacterium huguangmaarense</name>
    <dbReference type="NCBI Taxonomy" id="1652028"/>
    <lineage>
        <taxon>Bacteria</taxon>
        <taxon>Bacillati</taxon>
        <taxon>Actinomycetota</taxon>
        <taxon>Actinomycetes</taxon>
        <taxon>Micrococcales</taxon>
        <taxon>Dermabacteraceae</taxon>
        <taxon>Brachybacterium</taxon>
    </lineage>
</organism>
<dbReference type="InterPro" id="IPR015421">
    <property type="entry name" value="PyrdxlP-dep_Trfase_major"/>
</dbReference>
<reference evidence="6" key="1">
    <citation type="submission" date="2022-10" db="EMBL/GenBank/DDBJ databases">
        <title>Whole-Genome Sequencing of Brachybacterium huguangmaarense BRM-3, Isolated from Betula schmidtii.</title>
        <authorList>
            <person name="Haam D."/>
        </authorList>
    </citation>
    <scope>NUCLEOTIDE SEQUENCE</scope>
    <source>
        <strain evidence="6">BRM-3</strain>
    </source>
</reference>
<dbReference type="InterPro" id="IPR015422">
    <property type="entry name" value="PyrdxlP-dep_Trfase_small"/>
</dbReference>
<dbReference type="InterPro" id="IPR050859">
    <property type="entry name" value="Class-I_PLP-dep_aminotransf"/>
</dbReference>
<keyword evidence="4" id="KW-0663">Pyridoxal phosphate</keyword>
<sequence length="410" mass="44043">MSFEPASPAAPTPSDTGRFDFRVAARYAGMESSPLKDIFALAARPDLISFAGGIPDPDLFELDDVRDCYDWVLTHCGHRALQYGVSEGEVELREQAARRLSRDLVTTPDQIRVTSGSQEGLFVAAEAMLEPGDVVLVESPTYLAAVQVFAVHGARMVGVETDDGGVLPDALEAAIRTHHPKFVYLIPTFQNPTGRTMDLARRRAVADVLERTATPLVEDDPYGELRFTGDAHPPIASFGAMSAQTLLMKSMSKLMSPGVRIGWIRTEGAILDTLAVAKAAISMQSSVVDQLTVARYLETKDLDAHVAHVCAVYRERRDAMATAIAAVLPAAAHVTRPEGGMFLWASLGPAYDAQAMLADAVAAGVAYLPGWSFFAEDADHSTMRLSYVTHSPAVIADGIDRLGHVIAAHG</sequence>
<dbReference type="InterPro" id="IPR015424">
    <property type="entry name" value="PyrdxlP-dep_Trfase"/>
</dbReference>
<dbReference type="SUPFAM" id="SSF53383">
    <property type="entry name" value="PLP-dependent transferases"/>
    <property type="match status" value="1"/>
</dbReference>
<keyword evidence="2 6" id="KW-0032">Aminotransferase</keyword>
<dbReference type="GO" id="GO:0008483">
    <property type="term" value="F:transaminase activity"/>
    <property type="evidence" value="ECO:0007669"/>
    <property type="project" value="UniProtKB-KW"/>
</dbReference>
<dbReference type="CDD" id="cd00609">
    <property type="entry name" value="AAT_like"/>
    <property type="match status" value="1"/>
</dbReference>
<proteinExistence type="predicted"/>
<evidence type="ECO:0000313" key="7">
    <source>
        <dbReference type="Proteomes" id="UP001164305"/>
    </source>
</evidence>
<evidence type="ECO:0000256" key="2">
    <source>
        <dbReference type="ARBA" id="ARBA00022576"/>
    </source>
</evidence>
<keyword evidence="3" id="KW-0808">Transferase</keyword>
<dbReference type="Pfam" id="PF00155">
    <property type="entry name" value="Aminotran_1_2"/>
    <property type="match status" value="1"/>
</dbReference>
<dbReference type="EMBL" id="CP107020">
    <property type="protein sequence ID" value="UYG18164.1"/>
    <property type="molecule type" value="Genomic_DNA"/>
</dbReference>
<accession>A0ABY6G4M8</accession>
<dbReference type="PANTHER" id="PTHR42790">
    <property type="entry name" value="AMINOTRANSFERASE"/>
    <property type="match status" value="1"/>
</dbReference>
<comment type="cofactor">
    <cofactor evidence="1">
        <name>pyridoxal 5'-phosphate</name>
        <dbReference type="ChEBI" id="CHEBI:597326"/>
    </cofactor>
</comment>
<dbReference type="InterPro" id="IPR004839">
    <property type="entry name" value="Aminotransferase_I/II_large"/>
</dbReference>
<dbReference type="RefSeq" id="WP_263595357.1">
    <property type="nucleotide sequence ID" value="NZ_CP107020.1"/>
</dbReference>
<dbReference type="Proteomes" id="UP001164305">
    <property type="component" value="Chromosome"/>
</dbReference>
<dbReference type="PANTHER" id="PTHR42790:SF19">
    <property type="entry name" value="KYNURENINE_ALPHA-AMINOADIPATE AMINOTRANSFERASE, MITOCHONDRIAL"/>
    <property type="match status" value="1"/>
</dbReference>
<keyword evidence="6" id="KW-0560">Oxidoreductase</keyword>
<evidence type="ECO:0000313" key="6">
    <source>
        <dbReference type="EMBL" id="UYG18164.1"/>
    </source>
</evidence>
<evidence type="ECO:0000259" key="5">
    <source>
        <dbReference type="Pfam" id="PF00155"/>
    </source>
</evidence>
<evidence type="ECO:0000256" key="4">
    <source>
        <dbReference type="ARBA" id="ARBA00022898"/>
    </source>
</evidence>
<feature type="domain" description="Aminotransferase class I/classII large" evidence="5">
    <location>
        <begin position="78"/>
        <end position="402"/>
    </location>
</feature>